<name>A0A2M7FZ18_9BACT</name>
<accession>A0A2M7FZ18</accession>
<dbReference type="EMBL" id="PFFQ01000065">
    <property type="protein sequence ID" value="PIW14043.1"/>
    <property type="molecule type" value="Genomic_DNA"/>
</dbReference>
<sequence length="75" mass="8200">MSGKKAKVIYKCPHVRKKVCVDVENELEKGLLGSKITAQTVIACDLQAMGGCNMRLDRFDCKCPALAQALKCSLK</sequence>
<dbReference type="AlphaFoldDB" id="A0A2M7FZ18"/>
<dbReference type="Proteomes" id="UP000231019">
    <property type="component" value="Unassembled WGS sequence"/>
</dbReference>
<organism evidence="1 2">
    <name type="scientific">bacterium (Candidatus Blackallbacteria) CG17_big_fil_post_rev_8_21_14_2_50_48_46</name>
    <dbReference type="NCBI Taxonomy" id="2014261"/>
    <lineage>
        <taxon>Bacteria</taxon>
        <taxon>Candidatus Blackallbacteria</taxon>
    </lineage>
</organism>
<evidence type="ECO:0000313" key="1">
    <source>
        <dbReference type="EMBL" id="PIW14043.1"/>
    </source>
</evidence>
<protein>
    <submittedName>
        <fullName evidence="1">Uncharacterized protein</fullName>
    </submittedName>
</protein>
<gene>
    <name evidence="1" type="ORF">COW36_23705</name>
</gene>
<reference evidence="1 2" key="1">
    <citation type="submission" date="2017-09" db="EMBL/GenBank/DDBJ databases">
        <title>Depth-based differentiation of microbial function through sediment-hosted aquifers and enrichment of novel symbionts in the deep terrestrial subsurface.</title>
        <authorList>
            <person name="Probst A.J."/>
            <person name="Ladd B."/>
            <person name="Jarett J.K."/>
            <person name="Geller-Mcgrath D.E."/>
            <person name="Sieber C.M."/>
            <person name="Emerson J.B."/>
            <person name="Anantharaman K."/>
            <person name="Thomas B.C."/>
            <person name="Malmstrom R."/>
            <person name="Stieglmeier M."/>
            <person name="Klingl A."/>
            <person name="Woyke T."/>
            <person name="Ryan C.M."/>
            <person name="Banfield J.F."/>
        </authorList>
    </citation>
    <scope>NUCLEOTIDE SEQUENCE [LARGE SCALE GENOMIC DNA]</scope>
    <source>
        <strain evidence="1">CG17_big_fil_post_rev_8_21_14_2_50_48_46</strain>
    </source>
</reference>
<comment type="caution">
    <text evidence="1">The sequence shown here is derived from an EMBL/GenBank/DDBJ whole genome shotgun (WGS) entry which is preliminary data.</text>
</comment>
<proteinExistence type="predicted"/>
<evidence type="ECO:0000313" key="2">
    <source>
        <dbReference type="Proteomes" id="UP000231019"/>
    </source>
</evidence>